<dbReference type="Proteomes" id="UP000824533">
    <property type="component" value="Linkage Group LG21"/>
</dbReference>
<comment type="caution">
    <text evidence="1">The sequence shown here is derived from an EMBL/GenBank/DDBJ whole genome shotgun (WGS) entry which is preliminary data.</text>
</comment>
<protein>
    <submittedName>
        <fullName evidence="1">Uncharacterized protein</fullName>
    </submittedName>
</protein>
<reference evidence="1 2" key="1">
    <citation type="journal article" date="2021" name="Front. Genet.">
        <title>Chromosome-Level Genome Assembly Reveals Significant Gene Expansion in the Toll and IMD Signaling Pathways of Dendrolimus kikuchii.</title>
        <authorList>
            <person name="Zhou J."/>
            <person name="Wu P."/>
            <person name="Xiong Z."/>
            <person name="Liu N."/>
            <person name="Zhao N."/>
            <person name="Ji M."/>
            <person name="Qiu Y."/>
            <person name="Yang B."/>
        </authorList>
    </citation>
    <scope>NUCLEOTIDE SEQUENCE [LARGE SCALE GENOMIC DNA]</scope>
    <source>
        <strain evidence="1">Ann1</strain>
    </source>
</reference>
<evidence type="ECO:0000313" key="2">
    <source>
        <dbReference type="Proteomes" id="UP000824533"/>
    </source>
</evidence>
<keyword evidence="2" id="KW-1185">Reference proteome</keyword>
<sequence>MDPLARLMEGAPLPSVLGATRDARPRGALVHASLVAAPALGDKKGRHLTGTFCLTGDTMEGIIQCLVFLKAFSLVGGEFDMELNFVIQDAQNIQHMLELLDHCPPSLQAEIWSVFIAILRKSVRNLQACTDVGLIHHVLQRLPRTETVVADLLIEMLGVLASYSVTVKELKQLFNAMKAVNGKWPRHSAKLLNVLRQMPHRNGPDVFFSFPGRKGSAVVLPPLARWPYENGFTFTTWFRLDPINSVNIEREKPYLYCFKTSKGVGYTAHFVGNCLVLTSMKYEFQPRRWYAIAVVYIYNRWTKSEIKCLVNGQLASSTEMAWFVSTNDPFDKCYIGATAELDEERVFCGQMAAIYLFGEALTTHQICAMHRLGPGYKSQFRFDNECNISLPENHKRGQFRFDSECRTPLPTTEVRMDRYGDLIHDPMQNIHDVLYDGKLSSAIVFMYNPVATDGQLCLQSAPKGNVSYFVHTPHALMLQEVKAVVTHSIHSALNSIGGVQVLFPLFAQLDLPHDAPAADPKRDPLLCSKLLGFVCSLVESCSTVQQHMLQCRGFLVISHMLQRCSRDHLTPDTLASFLHLTKHLVTCCSPNSDLLLKQSFCQSFLTWQLLDHILFNPALWIHTPAAVQARLYCYLATDFLADAHIYGSVRRVSTVLQTVHTLKFYYWVVNPRAKSGITPKGLEGPRPAHKDILTIRAYILLFLKQLIMIGNGVKEDELQSILNYLTTMHEDENLHDVLQMLISLMSEHPSSMVPAFDAKGGVRTIFKLLSSESQLIRLQALKLLGFFLSRSTHKRKYDVMSPHNLYTLLATRLGACGEGLALPVYNALYELLTEHVGQQILYTSHPEPQAHFRLENPMILKVVATLIRQSKQTEQLLEVKKLFLSDMTLLCSNNRENRRTVLQMSVWQEWLIAMAYIHPKNAEEQKISDMVYSLFRMLLHHAIKHEYGGWRVWVDTLAIVHSKVSYEEFKLQFAQMYEHYEQRRADNITDPAERQQRPISTISGWDRHTDTRTKPRVMTDTDDSIESSPASIRKQNVLNHGAQTEIGKGLSLREVEACNCAKPKSDSDKEESRTNQPVYSELCKVHSPVKQINTEVPNTDDGCDSVRCESEIIEHAIDEGDDEPKLLNEDVPDSEYVESIINDIKHEPESGLGTLEKTDTLTRQGSLDYIPVRDVGDGIIKDDNTDKSEGIPSSLSASETASPERVAELNLTIEREADLSDPSELYLTPSEATSPKKLQDKTEICIDDVDDNVETDDPKHIAVNIVNDVLNVALETIRSKTDDDTDSGAISGELQSEGNTPNGREDFEQENEEIVSEKQFAETIANELVEDIMLSAVRQSEEKVEPKEEVTEDNSPQRVIPSDHPHEGNVLPLDGEFLVNSRTENVEKSETTDQVAEENAKNDSERIDMSLPQEQKTTLEIPPISTISENISLANKTEHSTDEDRTRETERDKRRVSLPGDNEMKQDSSREGVATQGTNTATSPKRPRSASTSTQVDSNHFETKRPSKCSRPMFSPGPTRPPFRIPEFRWSYIHQRLLSDVLFSLETDIQVWRSHSTKSVIDFVNSSENAIFVVNTVHLISQLADNLIIACGGLLPLLASATSPNNELDVIEPTQGMPVEVAVTFLQRLVSMADVLIFASALNFAELEAEKNMSSGGILRQCLRLVCTCAVRNCLECKERQRYAAARAAARQGESPSPKSVVASLADASSPVKDPERLLQDMDVNRLRAVIYRDVEETKQAQFLSLAIVYFISVLMVSKYRDILEPPAHVPPECARRTHHAHEHHGSRPLFPQWSHHVYPQFLPGGHPAHRHPHTHCKLDCSQHVNINTHAHTRIASYHRAHAEHNGDDVEYAMIVVDENNSTINELDSPSMKETDEKEEGIAKIETTTDELKPNSGEKMKPNDKPEVSPTSDKEEPLFKSSLRVKIQPKPKSVDSIEDAGSFHLNSNETTNNDPETSSEIALDDNKHPVSNDESWTDVNLNEDGERGPATITGRTRDHEGNIHEDMDKQIHMRNSDSHHHLQQRHQNRSLQAAQRHLHPDNETLAGLNAMNASMSADGVSREASLTHKLETALGPVCPLLREIMLDFAPFLSKTLVGSHGQELLMEGKGLQTFKSSTSVVELVMLLCSQEWQNSLQKHAGLAFIELINEGRLLSHAMRDHIVRVANEAEFILNRMRADDVLKHADFECLCATSSAERAEEERTCERLIAAARRRDHAAAARLLDKLRHAASHSAPITTQFWKLDSWEDDARRRRRLVPDPRGHRHAAAALSRSPSAPPPHDAILQATEELHARIAAGGAGRGAQLPTPAAAELLDDAELLVDDREIDADLTGPVNISTKARLVAPGLVAPGTVSLTSTELYFEVDEEDPEYKKIDAEVLKYCEHLHGKWYFSEIRAIFSRRYLLQNVAIEMFLASRTSIFFAFPDQATVKKVIKALPRVGVGIKYGIPQTR</sequence>
<gene>
    <name evidence="1" type="ORF">K1T71_011969</name>
</gene>
<dbReference type="EMBL" id="CM034407">
    <property type="protein sequence ID" value="KAJ0172830.1"/>
    <property type="molecule type" value="Genomic_DNA"/>
</dbReference>
<evidence type="ECO:0000313" key="1">
    <source>
        <dbReference type="EMBL" id="KAJ0172830.1"/>
    </source>
</evidence>
<accession>A0ACC1CMM0</accession>
<organism evidence="1 2">
    <name type="scientific">Dendrolimus kikuchii</name>
    <dbReference type="NCBI Taxonomy" id="765133"/>
    <lineage>
        <taxon>Eukaryota</taxon>
        <taxon>Metazoa</taxon>
        <taxon>Ecdysozoa</taxon>
        <taxon>Arthropoda</taxon>
        <taxon>Hexapoda</taxon>
        <taxon>Insecta</taxon>
        <taxon>Pterygota</taxon>
        <taxon>Neoptera</taxon>
        <taxon>Endopterygota</taxon>
        <taxon>Lepidoptera</taxon>
        <taxon>Glossata</taxon>
        <taxon>Ditrysia</taxon>
        <taxon>Bombycoidea</taxon>
        <taxon>Lasiocampidae</taxon>
        <taxon>Dendrolimus</taxon>
    </lineage>
</organism>
<name>A0ACC1CMM0_9NEOP</name>
<proteinExistence type="predicted"/>